<evidence type="ECO:0000256" key="1">
    <source>
        <dbReference type="ARBA" id="ARBA00011028"/>
    </source>
</evidence>
<dbReference type="EMBL" id="UOEX01000209">
    <property type="protein sequence ID" value="VAW37340.1"/>
    <property type="molecule type" value="Genomic_DNA"/>
</dbReference>
<reference evidence="4" key="1">
    <citation type="submission" date="2018-06" db="EMBL/GenBank/DDBJ databases">
        <authorList>
            <person name="Zhirakovskaya E."/>
        </authorList>
    </citation>
    <scope>NUCLEOTIDE SEQUENCE</scope>
</reference>
<dbReference type="InterPro" id="IPR050492">
    <property type="entry name" value="Bact_metal-bind_prot9"/>
</dbReference>
<dbReference type="PRINTS" id="PR00690">
    <property type="entry name" value="ADHESNFAMILY"/>
</dbReference>
<protein>
    <recommendedName>
        <fullName evidence="5">Zinc ABC transporter, substrate-binding protein ZnuA</fullName>
    </recommendedName>
</protein>
<organism evidence="4">
    <name type="scientific">hydrothermal vent metagenome</name>
    <dbReference type="NCBI Taxonomy" id="652676"/>
    <lineage>
        <taxon>unclassified sequences</taxon>
        <taxon>metagenomes</taxon>
        <taxon>ecological metagenomes</taxon>
    </lineage>
</organism>
<dbReference type="Pfam" id="PF01297">
    <property type="entry name" value="ZnuA"/>
    <property type="match status" value="1"/>
</dbReference>
<dbReference type="PANTHER" id="PTHR42953">
    <property type="entry name" value="HIGH-AFFINITY ZINC UPTAKE SYSTEM PROTEIN ZNUA-RELATED"/>
    <property type="match status" value="1"/>
</dbReference>
<dbReference type="PRINTS" id="PR00691">
    <property type="entry name" value="ADHESINB"/>
</dbReference>
<sequence>MKFIVNTKNTKNNCLAFIIFFFLCGPLAAAPLRVVTVIPPHASIVKKIGGSFVKVYSLIKSGQNPHTFAPRPRQIMKLEQAAALFVSGLPFEKRLVAQIKSRDKQLKIINLDAGLTLRHDKDGDIDPHVWMSPPLLRRQAATITTALCRLDPAHRLEYTKRHQALDKRIQQLDTRIKTLLRPFAGRTFYVFHPAFAYFGAAYGLHQRAVEVNGGDPSPQQLSRLIKQAKKDGVKIIFTQPEFDQRSARVVARAINGTVLPLDPMAPDILQNFNKIALALQNALKK</sequence>
<dbReference type="PANTHER" id="PTHR42953:SF3">
    <property type="entry name" value="HIGH-AFFINITY ZINC UPTAKE SYSTEM PROTEIN ZNUA"/>
    <property type="match status" value="1"/>
</dbReference>
<accession>A0A3B0V9A1</accession>
<evidence type="ECO:0000256" key="3">
    <source>
        <dbReference type="ARBA" id="ARBA00022729"/>
    </source>
</evidence>
<evidence type="ECO:0008006" key="5">
    <source>
        <dbReference type="Google" id="ProtNLM"/>
    </source>
</evidence>
<keyword evidence="2" id="KW-0813">Transport</keyword>
<dbReference type="GO" id="GO:0007155">
    <property type="term" value="P:cell adhesion"/>
    <property type="evidence" value="ECO:0007669"/>
    <property type="project" value="InterPro"/>
</dbReference>
<evidence type="ECO:0000256" key="2">
    <source>
        <dbReference type="ARBA" id="ARBA00022448"/>
    </source>
</evidence>
<dbReference type="InterPro" id="IPR006129">
    <property type="entry name" value="AdhesinB"/>
</dbReference>
<dbReference type="SUPFAM" id="SSF53807">
    <property type="entry name" value="Helical backbone' metal receptor"/>
    <property type="match status" value="1"/>
</dbReference>
<name>A0A3B0V9A1_9ZZZZ</name>
<dbReference type="AlphaFoldDB" id="A0A3B0V9A1"/>
<gene>
    <name evidence="4" type="ORF">MNBD_DELTA03-822</name>
</gene>
<proteinExistence type="inferred from homology"/>
<evidence type="ECO:0000313" key="4">
    <source>
        <dbReference type="EMBL" id="VAW37340.1"/>
    </source>
</evidence>
<dbReference type="InterPro" id="IPR006128">
    <property type="entry name" value="Lipoprotein_PsaA-like"/>
</dbReference>
<comment type="similarity">
    <text evidence="1">Belongs to the bacterial solute-binding protein 9 family.</text>
</comment>
<keyword evidence="3" id="KW-0732">Signal</keyword>
<dbReference type="GO" id="GO:0030001">
    <property type="term" value="P:metal ion transport"/>
    <property type="evidence" value="ECO:0007669"/>
    <property type="project" value="InterPro"/>
</dbReference>
<dbReference type="GO" id="GO:0046872">
    <property type="term" value="F:metal ion binding"/>
    <property type="evidence" value="ECO:0007669"/>
    <property type="project" value="InterPro"/>
</dbReference>
<dbReference type="Gene3D" id="3.40.50.1980">
    <property type="entry name" value="Nitrogenase molybdenum iron protein domain"/>
    <property type="match status" value="2"/>
</dbReference>
<dbReference type="InterPro" id="IPR006127">
    <property type="entry name" value="ZnuA-like"/>
</dbReference>